<dbReference type="InterPro" id="IPR001387">
    <property type="entry name" value="Cro/C1-type_HTH"/>
</dbReference>
<feature type="domain" description="HTH cro/C1-type" evidence="1">
    <location>
        <begin position="10"/>
        <end position="49"/>
    </location>
</feature>
<dbReference type="InterPro" id="IPR010982">
    <property type="entry name" value="Lambda_DNA-bd_dom_sf"/>
</dbReference>
<dbReference type="SUPFAM" id="SSF47413">
    <property type="entry name" value="lambda repressor-like DNA-binding domains"/>
    <property type="match status" value="1"/>
</dbReference>
<dbReference type="OrthoDB" id="8453153at2"/>
<sequence length="65" mass="7153">MTLEDYIHEHTTVTAFAALLGKSRAQVHRYMRGENLSKSVIEEICRATGGAVEPKSFFGTPEAAQ</sequence>
<keyword evidence="3" id="KW-1185">Reference proteome</keyword>
<comment type="caution">
    <text evidence="2">The sequence shown here is derived from an EMBL/GenBank/DDBJ whole genome shotgun (WGS) entry which is preliminary data.</text>
</comment>
<evidence type="ECO:0000313" key="2">
    <source>
        <dbReference type="EMBL" id="OAP40383.1"/>
    </source>
</evidence>
<proteinExistence type="predicted"/>
<dbReference type="Gene3D" id="1.10.260.40">
    <property type="entry name" value="lambda repressor-like DNA-binding domains"/>
    <property type="match status" value="1"/>
</dbReference>
<dbReference type="AlphaFoldDB" id="A0A178Y062"/>
<dbReference type="EMBL" id="LPUX01000053">
    <property type="protein sequence ID" value="OAP40383.1"/>
    <property type="molecule type" value="Genomic_DNA"/>
</dbReference>
<name>A0A178Y062_9HYPH</name>
<evidence type="ECO:0000313" key="3">
    <source>
        <dbReference type="Proteomes" id="UP000094025"/>
    </source>
</evidence>
<dbReference type="Pfam" id="PF13443">
    <property type="entry name" value="HTH_26"/>
    <property type="match status" value="1"/>
</dbReference>
<gene>
    <name evidence="2" type="ORF">AU381_00200</name>
</gene>
<dbReference type="Proteomes" id="UP000094025">
    <property type="component" value="Unassembled WGS sequence"/>
</dbReference>
<accession>A0A178Y062</accession>
<dbReference type="GO" id="GO:0003677">
    <property type="term" value="F:DNA binding"/>
    <property type="evidence" value="ECO:0007669"/>
    <property type="project" value="InterPro"/>
</dbReference>
<dbReference type="RefSeq" id="WP_064240700.1">
    <property type="nucleotide sequence ID" value="NZ_LPUX01000053.1"/>
</dbReference>
<evidence type="ECO:0000259" key="1">
    <source>
        <dbReference type="Pfam" id="PF13443"/>
    </source>
</evidence>
<organism evidence="2 3">
    <name type="scientific">Sinorhizobium glycinis</name>
    <dbReference type="NCBI Taxonomy" id="1472378"/>
    <lineage>
        <taxon>Bacteria</taxon>
        <taxon>Pseudomonadati</taxon>
        <taxon>Pseudomonadota</taxon>
        <taxon>Alphaproteobacteria</taxon>
        <taxon>Hyphomicrobiales</taxon>
        <taxon>Rhizobiaceae</taxon>
        <taxon>Sinorhizobium/Ensifer group</taxon>
        <taxon>Sinorhizobium</taxon>
    </lineage>
</organism>
<reference evidence="2 3" key="1">
    <citation type="journal article" date="2016" name="Int. J. Syst. Evol. Microbiol.">
        <title>Ensifer glycinis sp. nov., an novel rhizobial species associated with Glycine spp.</title>
        <authorList>
            <person name="Yan H."/>
            <person name="Yan J."/>
            <person name="Sui X.H."/>
            <person name="Wang E.T."/>
            <person name="Chen W.X."/>
            <person name="Zhang X.X."/>
            <person name="Chen W.F."/>
        </authorList>
    </citation>
    <scope>NUCLEOTIDE SEQUENCE [LARGE SCALE GENOMIC DNA]</scope>
    <source>
        <strain evidence="2 3">CCBAU 23380</strain>
    </source>
</reference>
<protein>
    <recommendedName>
        <fullName evidence="1">HTH cro/C1-type domain-containing protein</fullName>
    </recommendedName>
</protein>